<dbReference type="Proteomes" id="UP000326396">
    <property type="component" value="Linkage Group LG7"/>
</dbReference>
<evidence type="ECO:0000256" key="3">
    <source>
        <dbReference type="ARBA" id="ARBA00022801"/>
    </source>
</evidence>
<accession>A0A5N6M1M8</accession>
<dbReference type="EMBL" id="SZYD01000017">
    <property type="protein sequence ID" value="KAD3067805.1"/>
    <property type="molecule type" value="Genomic_DNA"/>
</dbReference>
<comment type="caution">
    <text evidence="5">The sequence shown here is derived from an EMBL/GenBank/DDBJ whole genome shotgun (WGS) entry which is preliminary data.</text>
</comment>
<feature type="domain" description="Ubiquitin-like protease family profile" evidence="4">
    <location>
        <begin position="155"/>
        <end position="277"/>
    </location>
</feature>
<protein>
    <recommendedName>
        <fullName evidence="4">Ubiquitin-like protease family profile domain-containing protein</fullName>
    </recommendedName>
</protein>
<evidence type="ECO:0000313" key="5">
    <source>
        <dbReference type="EMBL" id="KAD3067805.1"/>
    </source>
</evidence>
<dbReference type="Gene3D" id="3.40.395.10">
    <property type="entry name" value="Adenoviral Proteinase, Chain A"/>
    <property type="match status" value="1"/>
</dbReference>
<dbReference type="SUPFAM" id="SSF54001">
    <property type="entry name" value="Cysteine proteinases"/>
    <property type="match status" value="1"/>
</dbReference>
<evidence type="ECO:0000256" key="1">
    <source>
        <dbReference type="ARBA" id="ARBA00005234"/>
    </source>
</evidence>
<evidence type="ECO:0000259" key="4">
    <source>
        <dbReference type="Pfam" id="PF02902"/>
    </source>
</evidence>
<name>A0A5N6M1M8_9ASTR</name>
<evidence type="ECO:0000256" key="2">
    <source>
        <dbReference type="ARBA" id="ARBA00022670"/>
    </source>
</evidence>
<proteinExistence type="inferred from homology"/>
<dbReference type="OrthoDB" id="1749240at2759"/>
<dbReference type="InterPro" id="IPR038765">
    <property type="entry name" value="Papain-like_cys_pep_sf"/>
</dbReference>
<dbReference type="GO" id="GO:0008234">
    <property type="term" value="F:cysteine-type peptidase activity"/>
    <property type="evidence" value="ECO:0007669"/>
    <property type="project" value="InterPro"/>
</dbReference>
<keyword evidence="6" id="KW-1185">Reference proteome</keyword>
<keyword evidence="3" id="KW-0378">Hydrolase</keyword>
<evidence type="ECO:0000313" key="6">
    <source>
        <dbReference type="Proteomes" id="UP000326396"/>
    </source>
</evidence>
<comment type="similarity">
    <text evidence="1">Belongs to the peptidase C48 family.</text>
</comment>
<dbReference type="InterPro" id="IPR003653">
    <property type="entry name" value="Peptidase_C48_C"/>
</dbReference>
<dbReference type="Pfam" id="PF02902">
    <property type="entry name" value="Peptidase_C48"/>
    <property type="match status" value="1"/>
</dbReference>
<reference evidence="5 6" key="1">
    <citation type="submission" date="2019-05" db="EMBL/GenBank/DDBJ databases">
        <title>Mikania micrantha, genome provides insights into the molecular mechanism of rapid growth.</title>
        <authorList>
            <person name="Liu B."/>
        </authorList>
    </citation>
    <scope>NUCLEOTIDE SEQUENCE [LARGE SCALE GENOMIC DNA]</scope>
    <source>
        <strain evidence="5">NLD-2019</strain>
        <tissue evidence="5">Leaf</tissue>
    </source>
</reference>
<gene>
    <name evidence="5" type="ORF">E3N88_35685</name>
</gene>
<dbReference type="GO" id="GO:0006508">
    <property type="term" value="P:proteolysis"/>
    <property type="evidence" value="ECO:0007669"/>
    <property type="project" value="UniProtKB-KW"/>
</dbReference>
<keyword evidence="2" id="KW-0645">Protease</keyword>
<organism evidence="5 6">
    <name type="scientific">Mikania micrantha</name>
    <name type="common">bitter vine</name>
    <dbReference type="NCBI Taxonomy" id="192012"/>
    <lineage>
        <taxon>Eukaryota</taxon>
        <taxon>Viridiplantae</taxon>
        <taxon>Streptophyta</taxon>
        <taxon>Embryophyta</taxon>
        <taxon>Tracheophyta</taxon>
        <taxon>Spermatophyta</taxon>
        <taxon>Magnoliopsida</taxon>
        <taxon>eudicotyledons</taxon>
        <taxon>Gunneridae</taxon>
        <taxon>Pentapetalae</taxon>
        <taxon>asterids</taxon>
        <taxon>campanulids</taxon>
        <taxon>Asterales</taxon>
        <taxon>Asteraceae</taxon>
        <taxon>Asteroideae</taxon>
        <taxon>Heliantheae alliance</taxon>
        <taxon>Eupatorieae</taxon>
        <taxon>Mikania</taxon>
    </lineage>
</organism>
<dbReference type="AlphaFoldDB" id="A0A5N6M1M8"/>
<sequence length="330" mass="37829">MATIHARSKEIHSFFTEKSSEVANNEEMTNMKKKWDDTINVISTLASVGNLGSNHIPQEYHLDDVTPTFLQEMVQACEQVIFESLFPGIYVHIGVLESWMHILNADEKHRGPGSPLRLFLTPNIIPLPMLEKGIPDKARMEVFQSSIDVLLKNYNINNINKVDLIFIPIIKSEHVFLFVFDLKNPSVAIIDNMETANQSGDRYSHIPYIMKDVLTNYLLSKDHPSALKISNQTPQSIELPWKTTKNGVDCGIFCMRHMKTYMGGGPKKWNSRLLNESEGQNKQLNQLRFKYLCKILMSNVNFLKEDILALSRKHDEMDEKKKNGQKPLQI</sequence>